<evidence type="ECO:0000256" key="2">
    <source>
        <dbReference type="ARBA" id="ARBA00022737"/>
    </source>
</evidence>
<comment type="similarity">
    <text evidence="1">Belongs to the PPR family. P subfamily.</text>
</comment>
<feature type="repeat" description="PPR" evidence="3">
    <location>
        <begin position="879"/>
        <end position="913"/>
    </location>
</feature>
<name>A0A835PVX2_VANPL</name>
<dbReference type="NCBIfam" id="TIGR00756">
    <property type="entry name" value="PPR"/>
    <property type="match status" value="14"/>
</dbReference>
<dbReference type="GO" id="GO:0010019">
    <property type="term" value="P:chloroplast-nucleus signaling pathway"/>
    <property type="evidence" value="ECO:0007669"/>
    <property type="project" value="TreeGrafter"/>
</dbReference>
<evidence type="ECO:0000256" key="1">
    <source>
        <dbReference type="ARBA" id="ARBA00007626"/>
    </source>
</evidence>
<feature type="repeat" description="PPR" evidence="3">
    <location>
        <begin position="774"/>
        <end position="808"/>
    </location>
</feature>
<dbReference type="Proteomes" id="UP000636800">
    <property type="component" value="Chromosome 11"/>
</dbReference>
<dbReference type="PANTHER" id="PTHR47936:SF1">
    <property type="entry name" value="PENTATRICOPEPTIDE REPEAT-CONTAINING PROTEIN GUN1, CHLOROPLASTIC"/>
    <property type="match status" value="1"/>
</dbReference>
<feature type="repeat" description="PPR" evidence="3">
    <location>
        <begin position="498"/>
        <end position="532"/>
    </location>
</feature>
<keyword evidence="5" id="KW-1185">Reference proteome</keyword>
<feature type="repeat" description="PPR" evidence="3">
    <location>
        <begin position="844"/>
        <end position="878"/>
    </location>
</feature>
<dbReference type="Pfam" id="PF13041">
    <property type="entry name" value="PPR_2"/>
    <property type="match status" value="5"/>
</dbReference>
<feature type="repeat" description="PPR" evidence="3">
    <location>
        <begin position="328"/>
        <end position="362"/>
    </location>
</feature>
<feature type="repeat" description="PPR" evidence="3">
    <location>
        <begin position="293"/>
        <end position="327"/>
    </location>
</feature>
<evidence type="ECO:0008006" key="6">
    <source>
        <dbReference type="Google" id="ProtNLM"/>
    </source>
</evidence>
<dbReference type="PANTHER" id="PTHR47936">
    <property type="entry name" value="PPR_LONG DOMAIN-CONTAINING PROTEIN"/>
    <property type="match status" value="1"/>
</dbReference>
<feature type="repeat" description="PPR" evidence="3">
    <location>
        <begin position="809"/>
        <end position="843"/>
    </location>
</feature>
<sequence length="1112" mass="125220">MPEKRIRRIFSTNSSSFSSTTLLSSSSKALIPQNLLKSSVKPSIRSLNLLLSFLLKNWKLALILETFSQISSNSIQVDSTTHFIVARALLRSHRYEEAELFIFPSEKYDFAVRRSLWESLISGFCVFRGDAEKALSLLQECVRKQGILPSPNTFRSLVRSFCFHGRMDRAIEVLEMMTCEKVGYHLDNFFCSSIISGFSRIGKSELGLGFFDRMQNSQGFKPNLLTYTAVVDALCREGRIDEASELVQTLEKNGMVLDAVLYTCWICGYFREGLLMEGFQKHKLMYERGVMPDVVSYTALIDGFCKEGHVEKVIGLIKDMEKIGLKPNLVTYTTIIQGFCSRYKIEEALFVFRKMKELDMVVDEFVYSILINGLCANGKMDSVFELLEEMDIKGIKAGPVTYNTVVNGLCKDGKTNQADKFSRTYFADNFTYSTLLHGYMKENDSQGVIETKRRLEQAGIPLDVVTANILIKAFFLVGMVNDACSLFQGMSEKGLAANSITYLTMVDGYWKHGMIDKALEFFEDYKKTPFVNAACHCRVIVGLCKEGKIEMATKLFLELSEKHLISSTTAYTTLMKFLFQNFTREGVLRFITQIEHSDPERLSYVWNDALAFLCWRACFPAALETYILMRMKGLMVWSNSYYVLLKGLMKTRNGLIIKLLIGDYIKACGLFDPRLVNIICLHLCKKNVEDAVRFLSGMSRRSISLGALTVVVNTLKEKDRVQDALKFLFEAEENGLATDVFVYSIVVDGLCKEGFLEKALDVCTVMRRKGIIPNISTYNSVIHGLCCQGCFVEAFRIFDSLECSGLFPTIVTYVTLIGALAGEGLLQDAKELLRRMVTKGIPPNTHIYNCLLNGYCRFGLLEEGLNLFRDMEMNSLLPDCFTISSLLGGYCIKGDMQGAFNFYNKYKNKGHSPDFLGYVNFIKELITKGRMEEARGIIRDMLRSGEAVDLINRAGEGLNFGPLATFLEFACKDGRLEEVINILEDVRCKFFSSWCSKSNNSMKGVVKQRVVGSFIKDNEGKDCAIGSNNLIRSEAHTSISSCIGNNISIGEKENWKSKCTDTVMNKFILSQKLLRGDFETYYSIIASFCSKGELQKANGIVKAMSLNSGTAH</sequence>
<accession>A0A835PVX2</accession>
<dbReference type="AlphaFoldDB" id="A0A835PVX2"/>
<gene>
    <name evidence="4" type="ORF">HPP92_021041</name>
</gene>
<reference evidence="4 5" key="1">
    <citation type="journal article" date="2020" name="Nat. Food">
        <title>A phased Vanilla planifolia genome enables genetic improvement of flavour and production.</title>
        <authorList>
            <person name="Hasing T."/>
            <person name="Tang H."/>
            <person name="Brym M."/>
            <person name="Khazi F."/>
            <person name="Huang T."/>
            <person name="Chambers A.H."/>
        </authorList>
    </citation>
    <scope>NUCLEOTIDE SEQUENCE [LARGE SCALE GENOMIC DNA]</scope>
    <source>
        <tissue evidence="4">Leaf</tissue>
    </source>
</reference>
<feature type="repeat" description="PPR" evidence="3">
    <location>
        <begin position="258"/>
        <end position="292"/>
    </location>
</feature>
<dbReference type="InterPro" id="IPR011990">
    <property type="entry name" value="TPR-like_helical_dom_sf"/>
</dbReference>
<keyword evidence="2" id="KW-0677">Repeat</keyword>
<feature type="repeat" description="PPR" evidence="3">
    <location>
        <begin position="739"/>
        <end position="773"/>
    </location>
</feature>
<evidence type="ECO:0000313" key="5">
    <source>
        <dbReference type="Proteomes" id="UP000636800"/>
    </source>
</evidence>
<dbReference type="EMBL" id="JADCNL010000011">
    <property type="protein sequence ID" value="KAG0460744.1"/>
    <property type="molecule type" value="Genomic_DNA"/>
</dbReference>
<feature type="repeat" description="PPR" evidence="3">
    <location>
        <begin position="150"/>
        <end position="184"/>
    </location>
</feature>
<feature type="repeat" description="PPR" evidence="3">
    <location>
        <begin position="363"/>
        <end position="397"/>
    </location>
</feature>
<dbReference type="Pfam" id="PF12854">
    <property type="entry name" value="PPR_1"/>
    <property type="match status" value="3"/>
</dbReference>
<feature type="repeat" description="PPR" evidence="3">
    <location>
        <begin position="463"/>
        <end position="497"/>
    </location>
</feature>
<evidence type="ECO:0000256" key="3">
    <source>
        <dbReference type="PROSITE-ProRule" id="PRU00708"/>
    </source>
</evidence>
<proteinExistence type="inferred from homology"/>
<evidence type="ECO:0000313" key="4">
    <source>
        <dbReference type="EMBL" id="KAG0460744.1"/>
    </source>
</evidence>
<protein>
    <recommendedName>
        <fullName evidence="6">Pentatricopeptide repeat-containing protein</fullName>
    </recommendedName>
</protein>
<dbReference type="InterPro" id="IPR002885">
    <property type="entry name" value="PPR_rpt"/>
</dbReference>
<dbReference type="OrthoDB" id="514967at2759"/>
<organism evidence="4 5">
    <name type="scientific">Vanilla planifolia</name>
    <name type="common">Vanilla</name>
    <dbReference type="NCBI Taxonomy" id="51239"/>
    <lineage>
        <taxon>Eukaryota</taxon>
        <taxon>Viridiplantae</taxon>
        <taxon>Streptophyta</taxon>
        <taxon>Embryophyta</taxon>
        <taxon>Tracheophyta</taxon>
        <taxon>Spermatophyta</taxon>
        <taxon>Magnoliopsida</taxon>
        <taxon>Liliopsida</taxon>
        <taxon>Asparagales</taxon>
        <taxon>Orchidaceae</taxon>
        <taxon>Vanilloideae</taxon>
        <taxon>Vanilleae</taxon>
        <taxon>Vanilla</taxon>
    </lineage>
</organism>
<feature type="repeat" description="PPR" evidence="3">
    <location>
        <begin position="428"/>
        <end position="462"/>
    </location>
</feature>
<comment type="caution">
    <text evidence="4">The sequence shown here is derived from an EMBL/GenBank/DDBJ whole genome shotgun (WGS) entry which is preliminary data.</text>
</comment>
<feature type="repeat" description="PPR" evidence="3">
    <location>
        <begin position="113"/>
        <end position="149"/>
    </location>
</feature>
<dbReference type="GO" id="GO:0031930">
    <property type="term" value="P:mitochondria-nucleus signaling pathway"/>
    <property type="evidence" value="ECO:0007669"/>
    <property type="project" value="TreeGrafter"/>
</dbReference>
<dbReference type="Gene3D" id="1.25.40.10">
    <property type="entry name" value="Tetratricopeptide repeat domain"/>
    <property type="match status" value="7"/>
</dbReference>
<dbReference type="GO" id="GO:0009507">
    <property type="term" value="C:chloroplast"/>
    <property type="evidence" value="ECO:0007669"/>
    <property type="project" value="TreeGrafter"/>
</dbReference>
<dbReference type="PROSITE" id="PS51375">
    <property type="entry name" value="PPR"/>
    <property type="match status" value="15"/>
</dbReference>
<feature type="repeat" description="PPR" evidence="3">
    <location>
        <begin position="223"/>
        <end position="257"/>
    </location>
</feature>
<dbReference type="Pfam" id="PF01535">
    <property type="entry name" value="PPR"/>
    <property type="match status" value="5"/>
</dbReference>